<organism evidence="1 2">
    <name type="scientific">Paraphoma chrysanthemicola</name>
    <dbReference type="NCBI Taxonomy" id="798071"/>
    <lineage>
        <taxon>Eukaryota</taxon>
        <taxon>Fungi</taxon>
        <taxon>Dikarya</taxon>
        <taxon>Ascomycota</taxon>
        <taxon>Pezizomycotina</taxon>
        <taxon>Dothideomycetes</taxon>
        <taxon>Pleosporomycetidae</taxon>
        <taxon>Pleosporales</taxon>
        <taxon>Pleosporineae</taxon>
        <taxon>Phaeosphaeriaceae</taxon>
        <taxon>Paraphoma</taxon>
    </lineage>
</organism>
<dbReference type="Pfam" id="PF04681">
    <property type="entry name" value="Bys1"/>
    <property type="match status" value="1"/>
</dbReference>
<evidence type="ECO:0000313" key="2">
    <source>
        <dbReference type="Proteomes" id="UP000813461"/>
    </source>
</evidence>
<dbReference type="EMBL" id="JAGMVJ010000004">
    <property type="protein sequence ID" value="KAH7091598.1"/>
    <property type="molecule type" value="Genomic_DNA"/>
</dbReference>
<dbReference type="Proteomes" id="UP000813461">
    <property type="component" value="Unassembled WGS sequence"/>
</dbReference>
<comment type="caution">
    <text evidence="1">The sequence shown here is derived from an EMBL/GenBank/DDBJ whole genome shotgun (WGS) entry which is preliminary data.</text>
</comment>
<dbReference type="InterPro" id="IPR020835">
    <property type="entry name" value="Catalase_sf"/>
</dbReference>
<gene>
    <name evidence="1" type="ORF">FB567DRAFT_490626</name>
</gene>
<dbReference type="PANTHER" id="PTHR36195">
    <property type="entry name" value="DOMAIN PROTEIN, PUTATIVE (AFU_ORTHOLOGUE AFUA_5G01990)-RELATED-RELATED"/>
    <property type="match status" value="1"/>
</dbReference>
<dbReference type="Gene3D" id="2.40.180.10">
    <property type="entry name" value="Catalase core domain"/>
    <property type="match status" value="2"/>
</dbReference>
<sequence>MSLTGAYNSVKRALSTAPPNDAYLRWDAPNVESPKPDEEEKAYKIGQTMNKMQQHNFDQHRHAFRATHVKTQCIVKGTMKVMPDLPNHLQQGLFKTSGKMYDVAVRYANEPVFLQADQEPGPRGLGLRIFGVKGTRLEGADQDAETEDFFFNNAPMIELTDIGTCLEIMELREKYFHSPVKLAAATKLRTDAIKQNYYGHMALFPVLDEMKNHAETVKSSDSREPLRDWLTEHFTSNGAKYEFKIQLGTSPEHHPTEDGSVVWDEATAPYQTIATIEFPPQDALGAERRAFREDRMRLSPWDALEEHKPLGSINRLRKIVYDMSRDKREGVNATPTHRVNNKINTVGLTMLLRLLSLISALHSATANPTPNDDRRAAEVGRAIVTNQCDAPLYLWSVGSSIGPQQVINKDQSYSEVFRRDPVSGGIALKITAVPGGLFQPNVSQTIFAYNLDQATNTIWYDMSDVFGDGFVGRRMTVKPTDPNCQSIGWPFGRPPAGSQVKNCQGKTDLELTFCTGHCLPSWSPCGNNAPGDNRVCCTHCIGSHHCVAAPNV</sequence>
<reference evidence="1" key="1">
    <citation type="journal article" date="2021" name="Nat. Commun.">
        <title>Genetic determinants of endophytism in the Arabidopsis root mycobiome.</title>
        <authorList>
            <person name="Mesny F."/>
            <person name="Miyauchi S."/>
            <person name="Thiergart T."/>
            <person name="Pickel B."/>
            <person name="Atanasova L."/>
            <person name="Karlsson M."/>
            <person name="Huettel B."/>
            <person name="Barry K.W."/>
            <person name="Haridas S."/>
            <person name="Chen C."/>
            <person name="Bauer D."/>
            <person name="Andreopoulos W."/>
            <person name="Pangilinan J."/>
            <person name="LaButti K."/>
            <person name="Riley R."/>
            <person name="Lipzen A."/>
            <person name="Clum A."/>
            <person name="Drula E."/>
            <person name="Henrissat B."/>
            <person name="Kohler A."/>
            <person name="Grigoriev I.V."/>
            <person name="Martin F.M."/>
            <person name="Hacquard S."/>
        </authorList>
    </citation>
    <scope>NUCLEOTIDE SEQUENCE</scope>
    <source>
        <strain evidence="1">MPI-SDFR-AT-0120</strain>
    </source>
</reference>
<protein>
    <submittedName>
        <fullName evidence="1">Catalase-like domain-containing protein</fullName>
    </submittedName>
</protein>
<dbReference type="GO" id="GO:0020037">
    <property type="term" value="F:heme binding"/>
    <property type="evidence" value="ECO:0007669"/>
    <property type="project" value="InterPro"/>
</dbReference>
<proteinExistence type="predicted"/>
<keyword evidence="2" id="KW-1185">Reference proteome</keyword>
<dbReference type="AlphaFoldDB" id="A0A8K0RFH6"/>
<dbReference type="InterPro" id="IPR006771">
    <property type="entry name" value="CetA-like"/>
</dbReference>
<name>A0A8K0RFH6_9PLEO</name>
<dbReference type="PANTHER" id="PTHR36195:SF4">
    <property type="entry name" value="DOMAIN PROTEIN, PUTATIVE (AFU_ORTHOLOGUE AFUA_5G01990)-RELATED"/>
    <property type="match status" value="1"/>
</dbReference>
<dbReference type="SUPFAM" id="SSF56634">
    <property type="entry name" value="Heme-dependent catalase-like"/>
    <property type="match status" value="1"/>
</dbReference>
<dbReference type="OrthoDB" id="3358373at2759"/>
<accession>A0A8K0RFH6</accession>
<evidence type="ECO:0000313" key="1">
    <source>
        <dbReference type="EMBL" id="KAH7091598.1"/>
    </source>
</evidence>